<dbReference type="EMBL" id="BKCJ011263639">
    <property type="protein sequence ID" value="GFD12134.1"/>
    <property type="molecule type" value="Genomic_DNA"/>
</dbReference>
<sequence length="142" mass="15606">SSQYASQAQSSTLLSITYPSNDFQTPVNHHVYNLSSSIPQVKYAPAVHQQSDFSQLDTGLVVLVFQNDDDPVDAINHMMLFLTAELEILADPGIAETQSIQYVITNNASYQADDLDAYDFDCDEINSAKIALLANLSHYGSD</sequence>
<feature type="non-terminal residue" evidence="1">
    <location>
        <position position="142"/>
    </location>
</feature>
<accession>A0A699TWS8</accession>
<name>A0A699TWS8_TANCI</name>
<reference evidence="1" key="1">
    <citation type="journal article" date="2019" name="Sci. Rep.">
        <title>Draft genome of Tanacetum cinerariifolium, the natural source of mosquito coil.</title>
        <authorList>
            <person name="Yamashiro T."/>
            <person name="Shiraishi A."/>
            <person name="Satake H."/>
            <person name="Nakayama K."/>
        </authorList>
    </citation>
    <scope>NUCLEOTIDE SEQUENCE</scope>
</reference>
<feature type="non-terminal residue" evidence="1">
    <location>
        <position position="1"/>
    </location>
</feature>
<proteinExistence type="predicted"/>
<evidence type="ECO:0000313" key="1">
    <source>
        <dbReference type="EMBL" id="GFD12134.1"/>
    </source>
</evidence>
<organism evidence="1">
    <name type="scientific">Tanacetum cinerariifolium</name>
    <name type="common">Dalmatian daisy</name>
    <name type="synonym">Chrysanthemum cinerariifolium</name>
    <dbReference type="NCBI Taxonomy" id="118510"/>
    <lineage>
        <taxon>Eukaryota</taxon>
        <taxon>Viridiplantae</taxon>
        <taxon>Streptophyta</taxon>
        <taxon>Embryophyta</taxon>
        <taxon>Tracheophyta</taxon>
        <taxon>Spermatophyta</taxon>
        <taxon>Magnoliopsida</taxon>
        <taxon>eudicotyledons</taxon>
        <taxon>Gunneridae</taxon>
        <taxon>Pentapetalae</taxon>
        <taxon>asterids</taxon>
        <taxon>campanulids</taxon>
        <taxon>Asterales</taxon>
        <taxon>Asteraceae</taxon>
        <taxon>Asteroideae</taxon>
        <taxon>Anthemideae</taxon>
        <taxon>Anthemidinae</taxon>
        <taxon>Tanacetum</taxon>
    </lineage>
</organism>
<comment type="caution">
    <text evidence="1">The sequence shown here is derived from an EMBL/GenBank/DDBJ whole genome shotgun (WGS) entry which is preliminary data.</text>
</comment>
<dbReference type="AlphaFoldDB" id="A0A699TWS8"/>
<evidence type="ECO:0008006" key="2">
    <source>
        <dbReference type="Google" id="ProtNLM"/>
    </source>
</evidence>
<protein>
    <recommendedName>
        <fullName evidence="2">Integrase, catalytic region, zinc finger, CCHC-type, peptidase aspartic, catalytic</fullName>
    </recommendedName>
</protein>
<gene>
    <name evidence="1" type="ORF">Tci_884103</name>
</gene>